<feature type="domain" description="Exonuclease" evidence="4">
    <location>
        <begin position="25"/>
        <end position="192"/>
    </location>
</feature>
<dbReference type="NCBIfam" id="TIGR00573">
    <property type="entry name" value="dnaq"/>
    <property type="match status" value="1"/>
</dbReference>
<dbReference type="FunFam" id="3.30.420.10:FF:000045">
    <property type="entry name" value="3'-5' exonuclease DinG"/>
    <property type="match status" value="1"/>
</dbReference>
<dbReference type="Gene3D" id="3.30.420.10">
    <property type="entry name" value="Ribonuclease H-like superfamily/Ribonuclease H"/>
    <property type="match status" value="1"/>
</dbReference>
<keyword evidence="1" id="KW-0540">Nuclease</keyword>
<name>E3EKB4_PAEPS</name>
<dbReference type="GO" id="GO:0003677">
    <property type="term" value="F:DNA binding"/>
    <property type="evidence" value="ECO:0007669"/>
    <property type="project" value="InterPro"/>
</dbReference>
<evidence type="ECO:0000259" key="4">
    <source>
        <dbReference type="SMART" id="SM00479"/>
    </source>
</evidence>
<reference evidence="5 6" key="1">
    <citation type="journal article" date="2011" name="J. Bacteriol.">
        <title>Complete genome sequence of Paenibacillus polymyxa SC2, a strain of plant growth-promoting Rhizobacterium with broad-spectrum antimicrobial activity.</title>
        <authorList>
            <person name="Ma M."/>
            <person name="Wang C."/>
            <person name="Ding Y."/>
            <person name="Li L."/>
            <person name="Shen D."/>
            <person name="Jiang X."/>
            <person name="Guan D."/>
            <person name="Cao F."/>
            <person name="Chen H."/>
            <person name="Feng R."/>
            <person name="Wang X."/>
            <person name="Ge Y."/>
            <person name="Yao L."/>
            <person name="Bing X."/>
            <person name="Yang X."/>
            <person name="Li J."/>
            <person name="Du B."/>
        </authorList>
    </citation>
    <scope>NUCLEOTIDE SEQUENCE [LARGE SCALE GENOMIC DNA]</scope>
    <source>
        <strain evidence="5 6">SC2</strain>
        <plasmid evidence="6">pSC2</plasmid>
    </source>
</reference>
<evidence type="ECO:0000313" key="6">
    <source>
        <dbReference type="Proteomes" id="UP000006868"/>
    </source>
</evidence>
<dbReference type="InterPro" id="IPR006054">
    <property type="entry name" value="DnaQ"/>
</dbReference>
<geneLocation type="plasmid" evidence="5 6">
    <name>pSC2</name>
</geneLocation>
<dbReference type="RefSeq" id="WP_013385855.1">
    <property type="nucleotide sequence ID" value="NC_014628.2"/>
</dbReference>
<dbReference type="PATRIC" id="fig|886882.15.peg.5903"/>
<dbReference type="GO" id="GO:0005829">
    <property type="term" value="C:cytosol"/>
    <property type="evidence" value="ECO:0007669"/>
    <property type="project" value="TreeGrafter"/>
</dbReference>
<dbReference type="GO" id="GO:0003887">
    <property type="term" value="F:DNA-directed DNA polymerase activity"/>
    <property type="evidence" value="ECO:0007669"/>
    <property type="project" value="InterPro"/>
</dbReference>
<dbReference type="Pfam" id="PF00929">
    <property type="entry name" value="RNase_T"/>
    <property type="match status" value="1"/>
</dbReference>
<evidence type="ECO:0000256" key="3">
    <source>
        <dbReference type="ARBA" id="ARBA00022839"/>
    </source>
</evidence>
<sequence length="311" mass="35472">MAVSKKTNGNEKALEMNEIILRSNLYVVADIETTGFSPAKGGRIIEVAGVKIENGKIVDEFNQLINPEQKIYPKITELTGITNEMVSGKPVFGQVLPEFYRFIGDAVFVAHNKSFDWDRYLLHYFEKVGIIADNASICTKILAKMYRPNLPAYGLEDICKDAGVQITNHHRALDDSIALAHVFLRYLNTYAPLYQPLPVLNAPIQPDLFSLPLDKPKMNHEVPSAIAKEGSYKIKRVSYWEKDITKQRKMQRIYVLTTMGSVYFDIPTKSWYNKDVKSSLNFKEIEQKVLSYLKLHSNDELCQYRNGRVAV</sequence>
<evidence type="ECO:0000313" key="5">
    <source>
        <dbReference type="EMBL" id="ADO59441.1"/>
    </source>
</evidence>
<accession>E3EKB4</accession>
<dbReference type="eggNOG" id="COG2176">
    <property type="taxonomic scope" value="Bacteria"/>
</dbReference>
<dbReference type="InterPro" id="IPR013520">
    <property type="entry name" value="Ribonucl_H"/>
</dbReference>
<evidence type="ECO:0000256" key="1">
    <source>
        <dbReference type="ARBA" id="ARBA00022722"/>
    </source>
</evidence>
<keyword evidence="5" id="KW-0614">Plasmid</keyword>
<dbReference type="PANTHER" id="PTHR30231:SF37">
    <property type="entry name" value="EXODEOXYRIBONUCLEASE 10"/>
    <property type="match status" value="1"/>
</dbReference>
<dbReference type="OrthoDB" id="9804290at2"/>
<dbReference type="SUPFAM" id="SSF53098">
    <property type="entry name" value="Ribonuclease H-like"/>
    <property type="match status" value="1"/>
</dbReference>
<evidence type="ECO:0000256" key="2">
    <source>
        <dbReference type="ARBA" id="ARBA00022801"/>
    </source>
</evidence>
<dbReference type="InterPro" id="IPR036397">
    <property type="entry name" value="RNaseH_sf"/>
</dbReference>
<dbReference type="PANTHER" id="PTHR30231">
    <property type="entry name" value="DNA POLYMERASE III SUBUNIT EPSILON"/>
    <property type="match status" value="1"/>
</dbReference>
<proteinExistence type="predicted"/>
<keyword evidence="3" id="KW-0269">Exonuclease</keyword>
<protein>
    <recommendedName>
        <fullName evidence="4">Exonuclease domain-containing protein</fullName>
    </recommendedName>
</protein>
<dbReference type="Proteomes" id="UP000006868">
    <property type="component" value="Plasmid pSC2"/>
</dbReference>
<dbReference type="AlphaFoldDB" id="E3EKB4"/>
<dbReference type="InterPro" id="IPR012337">
    <property type="entry name" value="RNaseH-like_sf"/>
</dbReference>
<dbReference type="EMBL" id="CP002214">
    <property type="protein sequence ID" value="ADO59441.1"/>
    <property type="molecule type" value="Genomic_DNA"/>
</dbReference>
<dbReference type="CDD" id="cd06127">
    <property type="entry name" value="DEDDh"/>
    <property type="match status" value="1"/>
</dbReference>
<dbReference type="GO" id="GO:0045004">
    <property type="term" value="P:DNA replication proofreading"/>
    <property type="evidence" value="ECO:0007669"/>
    <property type="project" value="TreeGrafter"/>
</dbReference>
<dbReference type="HOGENOM" id="CLU_976093_0_0_9"/>
<keyword evidence="2" id="KW-0378">Hydrolase</keyword>
<organism evidence="5 6">
    <name type="scientific">Paenibacillus polymyxa (strain SC2)</name>
    <name type="common">Bacillus polymyxa</name>
    <dbReference type="NCBI Taxonomy" id="886882"/>
    <lineage>
        <taxon>Bacteria</taxon>
        <taxon>Bacillati</taxon>
        <taxon>Bacillota</taxon>
        <taxon>Bacilli</taxon>
        <taxon>Bacillales</taxon>
        <taxon>Paenibacillaceae</taxon>
        <taxon>Paenibacillus</taxon>
    </lineage>
</organism>
<dbReference type="GO" id="GO:0008408">
    <property type="term" value="F:3'-5' exonuclease activity"/>
    <property type="evidence" value="ECO:0007669"/>
    <property type="project" value="TreeGrafter"/>
</dbReference>
<gene>
    <name evidence="5" type="ORF">PPSC2_27855</name>
</gene>
<dbReference type="SMART" id="SM00479">
    <property type="entry name" value="EXOIII"/>
    <property type="match status" value="1"/>
</dbReference>
<dbReference type="KEGG" id="ppm:PPSC2_27855"/>